<evidence type="ECO:0000313" key="5">
    <source>
        <dbReference type="Proteomes" id="UP000305067"/>
    </source>
</evidence>
<dbReference type="SMART" id="SM01100">
    <property type="entry name" value="CRAL_TRIO_N"/>
    <property type="match status" value="1"/>
</dbReference>
<evidence type="ECO:0000259" key="3">
    <source>
        <dbReference type="PROSITE" id="PS50191"/>
    </source>
</evidence>
<dbReference type="GO" id="GO:0008526">
    <property type="term" value="F:phosphatidylinositol transfer activity"/>
    <property type="evidence" value="ECO:0007669"/>
    <property type="project" value="TreeGrafter"/>
</dbReference>
<feature type="region of interest" description="Disordered" evidence="1">
    <location>
        <begin position="298"/>
        <end position="340"/>
    </location>
</feature>
<dbReference type="Pfam" id="PF03765">
    <property type="entry name" value="CRAL_TRIO_N"/>
    <property type="match status" value="1"/>
</dbReference>
<dbReference type="CDD" id="cd00170">
    <property type="entry name" value="SEC14"/>
    <property type="match status" value="1"/>
</dbReference>
<dbReference type="Proteomes" id="UP000305067">
    <property type="component" value="Unassembled WGS sequence"/>
</dbReference>
<dbReference type="SUPFAM" id="SSF52087">
    <property type="entry name" value="CRAL/TRIO domain"/>
    <property type="match status" value="1"/>
</dbReference>
<organism evidence="4 5">
    <name type="scientific">Pterulicium gracile</name>
    <dbReference type="NCBI Taxonomy" id="1884261"/>
    <lineage>
        <taxon>Eukaryota</taxon>
        <taxon>Fungi</taxon>
        <taxon>Dikarya</taxon>
        <taxon>Basidiomycota</taxon>
        <taxon>Agaricomycotina</taxon>
        <taxon>Agaricomycetes</taxon>
        <taxon>Agaricomycetidae</taxon>
        <taxon>Agaricales</taxon>
        <taxon>Pleurotineae</taxon>
        <taxon>Pterulaceae</taxon>
        <taxon>Pterulicium</taxon>
    </lineage>
</organism>
<proteinExistence type="predicted"/>
<dbReference type="InterPro" id="IPR001251">
    <property type="entry name" value="CRAL-TRIO_dom"/>
</dbReference>
<dbReference type="SUPFAM" id="SSF46938">
    <property type="entry name" value="CRAL/TRIO N-terminal domain"/>
    <property type="match status" value="1"/>
</dbReference>
<dbReference type="InterPro" id="IPR011074">
    <property type="entry name" value="CRAL/TRIO_N_dom"/>
</dbReference>
<dbReference type="Pfam" id="PF00650">
    <property type="entry name" value="CRAL_TRIO"/>
    <property type="match status" value="1"/>
</dbReference>
<dbReference type="OrthoDB" id="75724at2759"/>
<dbReference type="InterPro" id="IPR036865">
    <property type="entry name" value="CRAL-TRIO_dom_sf"/>
</dbReference>
<sequence>MSDITTLYTPPAPPATGTSKIPEPTTEQQGKWTVVHAHFTKDGYALPGFDNGNLTEQEKFWLSYECLYRYLRASKWVVPTCIQRLEQTLKWRRDYGLYDTINAAHVEPEAVTGKQVLFGYDVTGKPSLYLLPSRQNTTDVVRQVQFTVWSLERTIDLMPPGVETLALLINFADKAKNPSLGTAKQVLDILQNHYPERLGFAFIINVPFLVHAFFKLILPFVDPITRNKIKFNPQVVQEGFYEPDMVTAAGWGGTVDLDYVHEKYWPSLVETCEKRREAWLAKWREMGGTIGLKEVDYKGGAPPKEGGEKVDIPIVGDSQNLDEKERSAVEQPAAGVPANS</sequence>
<accession>A0A5C3QR78</accession>
<reference evidence="4 5" key="1">
    <citation type="journal article" date="2019" name="Nat. Ecol. Evol.">
        <title>Megaphylogeny resolves global patterns of mushroom evolution.</title>
        <authorList>
            <person name="Varga T."/>
            <person name="Krizsan K."/>
            <person name="Foldi C."/>
            <person name="Dima B."/>
            <person name="Sanchez-Garcia M."/>
            <person name="Sanchez-Ramirez S."/>
            <person name="Szollosi G.J."/>
            <person name="Szarkandi J.G."/>
            <person name="Papp V."/>
            <person name="Albert L."/>
            <person name="Andreopoulos W."/>
            <person name="Angelini C."/>
            <person name="Antonin V."/>
            <person name="Barry K.W."/>
            <person name="Bougher N.L."/>
            <person name="Buchanan P."/>
            <person name="Buyck B."/>
            <person name="Bense V."/>
            <person name="Catcheside P."/>
            <person name="Chovatia M."/>
            <person name="Cooper J."/>
            <person name="Damon W."/>
            <person name="Desjardin D."/>
            <person name="Finy P."/>
            <person name="Geml J."/>
            <person name="Haridas S."/>
            <person name="Hughes K."/>
            <person name="Justo A."/>
            <person name="Karasinski D."/>
            <person name="Kautmanova I."/>
            <person name="Kiss B."/>
            <person name="Kocsube S."/>
            <person name="Kotiranta H."/>
            <person name="LaButti K.M."/>
            <person name="Lechner B.E."/>
            <person name="Liimatainen K."/>
            <person name="Lipzen A."/>
            <person name="Lukacs Z."/>
            <person name="Mihaltcheva S."/>
            <person name="Morgado L.N."/>
            <person name="Niskanen T."/>
            <person name="Noordeloos M.E."/>
            <person name="Ohm R.A."/>
            <person name="Ortiz-Santana B."/>
            <person name="Ovrebo C."/>
            <person name="Racz N."/>
            <person name="Riley R."/>
            <person name="Savchenko A."/>
            <person name="Shiryaev A."/>
            <person name="Soop K."/>
            <person name="Spirin V."/>
            <person name="Szebenyi C."/>
            <person name="Tomsovsky M."/>
            <person name="Tulloss R.E."/>
            <person name="Uehling J."/>
            <person name="Grigoriev I.V."/>
            <person name="Vagvolgyi C."/>
            <person name="Papp T."/>
            <person name="Martin F.M."/>
            <person name="Miettinen O."/>
            <person name="Hibbett D.S."/>
            <person name="Nagy L.G."/>
        </authorList>
    </citation>
    <scope>NUCLEOTIDE SEQUENCE [LARGE SCALE GENOMIC DNA]</scope>
    <source>
        <strain evidence="4 5">CBS 309.79</strain>
    </source>
</reference>
<dbReference type="STRING" id="1884261.A0A5C3QR78"/>
<feature type="transmembrane region" description="Helical" evidence="2">
    <location>
        <begin position="198"/>
        <end position="221"/>
    </location>
</feature>
<dbReference type="InterPro" id="IPR052578">
    <property type="entry name" value="PI_Transfer_CRAL-TRIO"/>
</dbReference>
<dbReference type="EMBL" id="ML178819">
    <property type="protein sequence ID" value="TFL04067.1"/>
    <property type="molecule type" value="Genomic_DNA"/>
</dbReference>
<keyword evidence="2" id="KW-0812">Transmembrane</keyword>
<dbReference type="InterPro" id="IPR036273">
    <property type="entry name" value="CRAL/TRIO_N_dom_sf"/>
</dbReference>
<dbReference type="SMART" id="SM00516">
    <property type="entry name" value="SEC14"/>
    <property type="match status" value="1"/>
</dbReference>
<dbReference type="AlphaFoldDB" id="A0A5C3QR78"/>
<keyword evidence="2" id="KW-0472">Membrane</keyword>
<protein>
    <submittedName>
        <fullName evidence="4">CRAL-TRIO domain-containing protein</fullName>
    </submittedName>
</protein>
<feature type="region of interest" description="Disordered" evidence="1">
    <location>
        <begin position="1"/>
        <end position="27"/>
    </location>
</feature>
<evidence type="ECO:0000313" key="4">
    <source>
        <dbReference type="EMBL" id="TFL04067.1"/>
    </source>
</evidence>
<evidence type="ECO:0000256" key="1">
    <source>
        <dbReference type="SAM" id="MobiDB-lite"/>
    </source>
</evidence>
<keyword evidence="5" id="KW-1185">Reference proteome</keyword>
<evidence type="ECO:0000256" key="2">
    <source>
        <dbReference type="SAM" id="Phobius"/>
    </source>
</evidence>
<gene>
    <name evidence="4" type="ORF">BDV98DRAFT_602534</name>
</gene>
<dbReference type="PROSITE" id="PS50191">
    <property type="entry name" value="CRAL_TRIO"/>
    <property type="match status" value="1"/>
</dbReference>
<name>A0A5C3QR78_9AGAR</name>
<keyword evidence="2" id="KW-1133">Transmembrane helix</keyword>
<dbReference type="Gene3D" id="3.40.525.10">
    <property type="entry name" value="CRAL-TRIO lipid binding domain"/>
    <property type="match status" value="1"/>
</dbReference>
<dbReference type="PANTHER" id="PTHR45824">
    <property type="entry name" value="GH16843P"/>
    <property type="match status" value="1"/>
</dbReference>
<feature type="domain" description="CRAL-TRIO" evidence="3">
    <location>
        <begin position="105"/>
        <end position="259"/>
    </location>
</feature>
<dbReference type="PANTHER" id="PTHR45824:SF29">
    <property type="entry name" value="GH16843P"/>
    <property type="match status" value="1"/>
</dbReference>